<accession>A0ABW8KDL0</accession>
<sequence>MSLNDTMHLLRAWLRDPRSVGALAPSGPALARLMTAHVDHAHGPVIELGPGTGVFTRALLERGLPGHRLVLVETDPVLASTLAQRYPHARVLRMDAARLGHSSSLFGDERASAVISGLPLLSIPDDKVEAIIEGVFERQLQHDGALYQFTYGLRCPVPRALRQRLGLEAERIGGAWLNLPPAWVWRIRRRNR</sequence>
<dbReference type="RefSeq" id="WP_404534944.1">
    <property type="nucleotide sequence ID" value="NZ_JADIKL010000001.1"/>
</dbReference>
<gene>
    <name evidence="2" type="ORF">ISP14_00250</name>
</gene>
<dbReference type="PROSITE" id="PS01131">
    <property type="entry name" value="RRNA_A_DIMETH"/>
    <property type="match status" value="1"/>
</dbReference>
<dbReference type="InterPro" id="IPR029063">
    <property type="entry name" value="SAM-dependent_MTases_sf"/>
</dbReference>
<dbReference type="GO" id="GO:0008168">
    <property type="term" value="F:methyltransferase activity"/>
    <property type="evidence" value="ECO:0007669"/>
    <property type="project" value="UniProtKB-KW"/>
</dbReference>
<keyword evidence="2" id="KW-0489">Methyltransferase</keyword>
<comment type="caution">
    <text evidence="2">The sequence shown here is derived from an EMBL/GenBank/DDBJ whole genome shotgun (WGS) entry which is preliminary data.</text>
</comment>
<keyword evidence="1" id="KW-0949">S-adenosyl-L-methionine</keyword>
<name>A0ABW8KDL0_9GAMM</name>
<dbReference type="EMBL" id="JADIKL010000001">
    <property type="protein sequence ID" value="MFK2929208.1"/>
    <property type="molecule type" value="Genomic_DNA"/>
</dbReference>
<dbReference type="GO" id="GO:0032259">
    <property type="term" value="P:methylation"/>
    <property type="evidence" value="ECO:0007669"/>
    <property type="project" value="UniProtKB-KW"/>
</dbReference>
<dbReference type="Gene3D" id="3.40.50.150">
    <property type="entry name" value="Vaccinia Virus protein VP39"/>
    <property type="match status" value="1"/>
</dbReference>
<evidence type="ECO:0000256" key="1">
    <source>
        <dbReference type="ARBA" id="ARBA00022691"/>
    </source>
</evidence>
<dbReference type="CDD" id="cd02440">
    <property type="entry name" value="AdoMet_MTases"/>
    <property type="match status" value="1"/>
</dbReference>
<evidence type="ECO:0000313" key="3">
    <source>
        <dbReference type="Proteomes" id="UP001620397"/>
    </source>
</evidence>
<dbReference type="InterPro" id="IPR020596">
    <property type="entry name" value="rRNA_Ade_Mease_Trfase_CS"/>
</dbReference>
<keyword evidence="2" id="KW-0808">Transferase</keyword>
<proteinExistence type="predicted"/>
<dbReference type="Proteomes" id="UP001620397">
    <property type="component" value="Unassembled WGS sequence"/>
</dbReference>
<reference evidence="2 3" key="1">
    <citation type="submission" date="2020-10" db="EMBL/GenBank/DDBJ databases">
        <title>Phylogeny of dyella-like bacteria.</title>
        <authorList>
            <person name="Fu J."/>
        </authorList>
    </citation>
    <scope>NUCLEOTIDE SEQUENCE [LARGE SCALE GENOMIC DNA]</scope>
    <source>
        <strain evidence="2 3">DKC-1</strain>
    </source>
</reference>
<dbReference type="SUPFAM" id="SSF53335">
    <property type="entry name" value="S-adenosyl-L-methionine-dependent methyltransferases"/>
    <property type="match status" value="1"/>
</dbReference>
<keyword evidence="3" id="KW-1185">Reference proteome</keyword>
<evidence type="ECO:0000313" key="2">
    <source>
        <dbReference type="EMBL" id="MFK2929208.1"/>
    </source>
</evidence>
<organism evidence="2 3">
    <name type="scientific">Dyella agri</name>
    <dbReference type="NCBI Taxonomy" id="1926869"/>
    <lineage>
        <taxon>Bacteria</taxon>
        <taxon>Pseudomonadati</taxon>
        <taxon>Pseudomonadota</taxon>
        <taxon>Gammaproteobacteria</taxon>
        <taxon>Lysobacterales</taxon>
        <taxon>Rhodanobacteraceae</taxon>
        <taxon>Dyella</taxon>
    </lineage>
</organism>
<protein>
    <submittedName>
        <fullName evidence="2">Phospholipid methyltransferase</fullName>
    </submittedName>
</protein>